<dbReference type="SUPFAM" id="SSF82171">
    <property type="entry name" value="DPP6 N-terminal domain-like"/>
    <property type="match status" value="1"/>
</dbReference>
<dbReference type="Proteomes" id="UP000229362">
    <property type="component" value="Unassembled WGS sequence"/>
</dbReference>
<dbReference type="Pfam" id="PF08308">
    <property type="entry name" value="PEGA"/>
    <property type="match status" value="1"/>
</dbReference>
<dbReference type="EMBL" id="PFBZ01000144">
    <property type="protein sequence ID" value="PIT86409.1"/>
    <property type="molecule type" value="Genomic_DNA"/>
</dbReference>
<evidence type="ECO:0000256" key="1">
    <source>
        <dbReference type="SAM" id="Phobius"/>
    </source>
</evidence>
<name>A0A2M6W0U9_9BACT</name>
<reference evidence="4" key="1">
    <citation type="submission" date="2017-09" db="EMBL/GenBank/DDBJ databases">
        <title>Depth-based differentiation of microbial function through sediment-hosted aquifers and enrichment of novel symbionts in the deep terrestrial subsurface.</title>
        <authorList>
            <person name="Probst A.J."/>
            <person name="Ladd B."/>
            <person name="Jarett J.K."/>
            <person name="Geller-Mcgrath D.E."/>
            <person name="Sieber C.M.K."/>
            <person name="Emerson J.B."/>
            <person name="Anantharaman K."/>
            <person name="Thomas B.C."/>
            <person name="Malmstrom R."/>
            <person name="Stieglmeier M."/>
            <person name="Klingl A."/>
            <person name="Woyke T."/>
            <person name="Ryan C.M."/>
            <person name="Banfield J.F."/>
        </authorList>
    </citation>
    <scope>NUCLEOTIDE SEQUENCE [LARGE SCALE GENOMIC DNA]</scope>
</reference>
<proteinExistence type="predicted"/>
<keyword evidence="1" id="KW-0812">Transmembrane</keyword>
<feature type="transmembrane region" description="Helical" evidence="1">
    <location>
        <begin position="20"/>
        <end position="41"/>
    </location>
</feature>
<evidence type="ECO:0000259" key="2">
    <source>
        <dbReference type="Pfam" id="PF08308"/>
    </source>
</evidence>
<gene>
    <name evidence="3" type="ORF">COU33_03340</name>
</gene>
<comment type="caution">
    <text evidence="3">The sequence shown here is derived from an EMBL/GenBank/DDBJ whole genome shotgun (WGS) entry which is preliminary data.</text>
</comment>
<protein>
    <recommendedName>
        <fullName evidence="2">PEGA domain-containing protein</fullName>
    </recommendedName>
</protein>
<keyword evidence="1" id="KW-1133">Transmembrane helix</keyword>
<keyword evidence="1" id="KW-0472">Membrane</keyword>
<dbReference type="AlphaFoldDB" id="A0A2M6W0U9"/>
<feature type="domain" description="PEGA" evidence="2">
    <location>
        <begin position="102"/>
        <end position="139"/>
    </location>
</feature>
<evidence type="ECO:0000313" key="3">
    <source>
        <dbReference type="EMBL" id="PIT86409.1"/>
    </source>
</evidence>
<dbReference type="InterPro" id="IPR013229">
    <property type="entry name" value="PEGA"/>
</dbReference>
<accession>A0A2M6W0U9</accession>
<sequence length="464" mass="52298">MESNLRMFEPYHLSRRTRIAIMLTLVASFFVISPVLILYTAGYRYTVETHTISTTGVLSIDVEPDDAAVYINDELVEKNLPLIQRATRLLQGKSVREKAVLPLRLTDLTPGVYRIHIQKDGYKSWTKDVTIESNKTAYIKNIELFLESVPIQTYETKAQAAFSPSGKYVVLLNENTASLSTVADPTTSLFTSQEGELPQRILWSPYAEFFVLESTINTIPHIILVSAGTPESAHQYRLTDVPTHIQWISESIPSIVVQQGPLLERMTLVGRAPLDTTSTSVWYVQNNETIWYFDTIAQTLQQEGKTINTPLHVKRNIDAIIDSNNERIIAHSLDSLLSISTNDKEGNNIKQVPATSLFYNAATKEWIAWSPWELWTLYPHGGADLRNRTSEAIQFVRPLDSEGVLLIATEKKLLAFNPNPLYYTTHELFSGSSLIEEVSVDIDKRIISMLTTIDGSRGIYALPY</sequence>
<organism evidence="3 4">
    <name type="scientific">Candidatus Magasanikbacteria bacterium CG10_big_fil_rev_8_21_14_0_10_43_6</name>
    <dbReference type="NCBI Taxonomy" id="1974650"/>
    <lineage>
        <taxon>Bacteria</taxon>
        <taxon>Candidatus Magasanikiibacteriota</taxon>
    </lineage>
</organism>
<evidence type="ECO:0000313" key="4">
    <source>
        <dbReference type="Proteomes" id="UP000229362"/>
    </source>
</evidence>